<sequence length="107" mass="12490">MTAEEKTALMLDHSVGYDIEQTLGTYQTKIYLKKDGKRVLKFNERKISTVVKAVRLEFVCEEIDIRDTDLKNAMIGSKAYYAMKSLYERIDSTIQENKEFLEKSRII</sequence>
<proteinExistence type="predicted"/>
<reference evidence="1 2" key="1">
    <citation type="journal article" date="2018" name="Front. Microbiol.">
        <title>Pseudomonas orientalis F9: A Potent Antagonist against Phytopathogens with Phytotoxic Effect in the Apple Flower.</title>
        <authorList>
            <person name="Zengerer V."/>
            <person name="Schmid M."/>
            <person name="Bieri M."/>
            <person name="Muller D.C."/>
            <person name="Remus-Emsermann M.N.P."/>
            <person name="Ahrens C.H."/>
            <person name="Pelludat C."/>
        </authorList>
    </citation>
    <scope>NUCLEOTIDE SEQUENCE [LARGE SCALE GENOMIC DNA]</scope>
    <source>
        <strain evidence="1 2">F9</strain>
    </source>
</reference>
<dbReference type="EMBL" id="CP018049">
    <property type="protein sequence ID" value="AUZ45348.1"/>
    <property type="molecule type" value="Genomic_DNA"/>
</dbReference>
<dbReference type="KEGG" id="poi:BOP93_06975"/>
<gene>
    <name evidence="1" type="ORF">BOP93_06975</name>
</gene>
<name>A0A2L0RTN8_9PSED</name>
<protein>
    <submittedName>
        <fullName evidence="1">Uncharacterized protein</fullName>
    </submittedName>
</protein>
<evidence type="ECO:0000313" key="1">
    <source>
        <dbReference type="EMBL" id="AUZ45348.1"/>
    </source>
</evidence>
<accession>A0A2L0RTN8</accession>
<dbReference type="Proteomes" id="UP000239888">
    <property type="component" value="Chromosome"/>
</dbReference>
<organism evidence="1 2">
    <name type="scientific">Pseudomonas orientalis</name>
    <dbReference type="NCBI Taxonomy" id="76758"/>
    <lineage>
        <taxon>Bacteria</taxon>
        <taxon>Pseudomonadati</taxon>
        <taxon>Pseudomonadota</taxon>
        <taxon>Gammaproteobacteria</taxon>
        <taxon>Pseudomonadales</taxon>
        <taxon>Pseudomonadaceae</taxon>
        <taxon>Pseudomonas</taxon>
    </lineage>
</organism>
<dbReference type="AlphaFoldDB" id="A0A2L0RTN8"/>
<evidence type="ECO:0000313" key="2">
    <source>
        <dbReference type="Proteomes" id="UP000239888"/>
    </source>
</evidence>